<evidence type="ECO:0000313" key="1">
    <source>
        <dbReference type="EMBL" id="MBD7959441.1"/>
    </source>
</evidence>
<dbReference type="Proteomes" id="UP000634919">
    <property type="component" value="Unassembled WGS sequence"/>
</dbReference>
<accession>A0ABR8S7H9</accession>
<dbReference type="EMBL" id="JACSQK010000002">
    <property type="protein sequence ID" value="MBD7959441.1"/>
    <property type="molecule type" value="Genomic_DNA"/>
</dbReference>
<sequence>METIIVYVDDAEYARRLLQATAQAPQASRAQWVLVACAPRITHRVSKFVSNRSRENWRNKWADRLFQDCVPMLNARGVQVSTVLARGPLPELLASLQAEHGAQAQVIDMRRPKMQEQEVQLAAAPAGVSPLRKLAGTLAGIGALWTVLIGETLAA</sequence>
<name>A0ABR8S7H9_9BURK</name>
<comment type="caution">
    <text evidence="1">The sequence shown here is derived from an EMBL/GenBank/DDBJ whole genome shotgun (WGS) entry which is preliminary data.</text>
</comment>
<organism evidence="1 2">
    <name type="scientific">Comamonas avium</name>
    <dbReference type="NCBI Taxonomy" id="2762231"/>
    <lineage>
        <taxon>Bacteria</taxon>
        <taxon>Pseudomonadati</taxon>
        <taxon>Pseudomonadota</taxon>
        <taxon>Betaproteobacteria</taxon>
        <taxon>Burkholderiales</taxon>
        <taxon>Comamonadaceae</taxon>
        <taxon>Comamonas</taxon>
    </lineage>
</organism>
<dbReference type="SUPFAM" id="SSF52402">
    <property type="entry name" value="Adenine nucleotide alpha hydrolases-like"/>
    <property type="match status" value="1"/>
</dbReference>
<dbReference type="Gene3D" id="3.40.50.12370">
    <property type="match status" value="1"/>
</dbReference>
<proteinExistence type="predicted"/>
<evidence type="ECO:0000313" key="2">
    <source>
        <dbReference type="Proteomes" id="UP000634919"/>
    </source>
</evidence>
<keyword evidence="2" id="KW-1185">Reference proteome</keyword>
<gene>
    <name evidence="1" type="ORF">H9646_03025</name>
</gene>
<protein>
    <submittedName>
        <fullName evidence="1">Universal stress protein</fullName>
    </submittedName>
</protein>
<dbReference type="RefSeq" id="WP_191721867.1">
    <property type="nucleotide sequence ID" value="NZ_JACSQK010000002.1"/>
</dbReference>
<reference evidence="1 2" key="1">
    <citation type="submission" date="2020-08" db="EMBL/GenBank/DDBJ databases">
        <title>A Genomic Blueprint of the Chicken Gut Microbiome.</title>
        <authorList>
            <person name="Gilroy R."/>
            <person name="Ravi A."/>
            <person name="Getino M."/>
            <person name="Pursley I."/>
            <person name="Horton D.L."/>
            <person name="Alikhan N.-F."/>
            <person name="Baker D."/>
            <person name="Gharbi K."/>
            <person name="Hall N."/>
            <person name="Watson M."/>
            <person name="Adriaenssens E.M."/>
            <person name="Foster-Nyarko E."/>
            <person name="Jarju S."/>
            <person name="Secka A."/>
            <person name="Antonio M."/>
            <person name="Oren A."/>
            <person name="Chaudhuri R."/>
            <person name="La Ragione R.M."/>
            <person name="Hildebrand F."/>
            <person name="Pallen M.J."/>
        </authorList>
    </citation>
    <scope>NUCLEOTIDE SEQUENCE [LARGE SCALE GENOMIC DNA]</scope>
    <source>
        <strain evidence="1 2">Sa2CVA6</strain>
    </source>
</reference>